<sequence>MHPLRRIVFTRAMAVAMLSLALWQHQSSSGSALSTEATENNALQESWQVPLAAPIHLINPYRQPNSDYSAGHRGIDYRVYEGQSVLAPTDATVWFVGKVVDRGVLSLRTAWGDLVAFEPVCSELKPGDRVKMGQPIASVCAADSGYRQHCEDQLCLHFSLRGPEGYLSPIVRIGGYSPTVLLPLND</sequence>
<dbReference type="Pfam" id="PF01551">
    <property type="entry name" value="Peptidase_M23"/>
    <property type="match status" value="1"/>
</dbReference>
<dbReference type="SUPFAM" id="SSF51261">
    <property type="entry name" value="Duplicated hybrid motif"/>
    <property type="match status" value="1"/>
</dbReference>
<feature type="domain" description="M23ase beta-sheet core" evidence="1">
    <location>
        <begin position="71"/>
        <end position="162"/>
    </location>
</feature>
<dbReference type="EMBL" id="CAEZXK010000006">
    <property type="protein sequence ID" value="CAB4682454.1"/>
    <property type="molecule type" value="Genomic_DNA"/>
</dbReference>
<name>A0A6J6NBX5_9ZZZZ</name>
<organism evidence="2">
    <name type="scientific">freshwater metagenome</name>
    <dbReference type="NCBI Taxonomy" id="449393"/>
    <lineage>
        <taxon>unclassified sequences</taxon>
        <taxon>metagenomes</taxon>
        <taxon>ecological metagenomes</taxon>
    </lineage>
</organism>
<proteinExistence type="predicted"/>
<reference evidence="2" key="1">
    <citation type="submission" date="2020-05" db="EMBL/GenBank/DDBJ databases">
        <authorList>
            <person name="Chiriac C."/>
            <person name="Salcher M."/>
            <person name="Ghai R."/>
            <person name="Kavagutti S V."/>
        </authorList>
    </citation>
    <scope>NUCLEOTIDE SEQUENCE</scope>
</reference>
<protein>
    <submittedName>
        <fullName evidence="2">Unannotated protein</fullName>
    </submittedName>
</protein>
<evidence type="ECO:0000313" key="2">
    <source>
        <dbReference type="EMBL" id="CAB4682454.1"/>
    </source>
</evidence>
<dbReference type="CDD" id="cd12797">
    <property type="entry name" value="M23_peptidase"/>
    <property type="match status" value="1"/>
</dbReference>
<gene>
    <name evidence="2" type="ORF">UFOPK2370_00404</name>
</gene>
<dbReference type="AlphaFoldDB" id="A0A6J6NBX5"/>
<accession>A0A6J6NBX5</accession>
<evidence type="ECO:0000259" key="1">
    <source>
        <dbReference type="Pfam" id="PF01551"/>
    </source>
</evidence>
<dbReference type="InterPro" id="IPR016047">
    <property type="entry name" value="M23ase_b-sheet_dom"/>
</dbReference>
<dbReference type="Gene3D" id="2.70.70.10">
    <property type="entry name" value="Glucose Permease (Domain IIA)"/>
    <property type="match status" value="1"/>
</dbReference>
<dbReference type="InterPro" id="IPR011055">
    <property type="entry name" value="Dup_hybrid_motif"/>
</dbReference>